<dbReference type="EC" id="1.-.-.-" evidence="8"/>
<gene>
    <name evidence="9" type="primary">zgc:77439</name>
</gene>
<accession>A0A4W4FK70</accession>
<keyword evidence="3 8" id="KW-0285">Flavoprotein</keyword>
<dbReference type="OrthoDB" id="66881at2759"/>
<protein>
    <recommendedName>
        <fullName evidence="8">Flavin-containing monooxygenase</fullName>
        <ecNumber evidence="8">1.-.-.-</ecNumber>
    </recommendedName>
</protein>
<dbReference type="InterPro" id="IPR000960">
    <property type="entry name" value="Flavin_mOase"/>
</dbReference>
<dbReference type="Proteomes" id="UP000314983">
    <property type="component" value="Chromosome 19"/>
</dbReference>
<organism evidence="9 10">
    <name type="scientific">Electrophorus electricus</name>
    <name type="common">Electric eel</name>
    <name type="synonym">Gymnotus electricus</name>
    <dbReference type="NCBI Taxonomy" id="8005"/>
    <lineage>
        <taxon>Eukaryota</taxon>
        <taxon>Metazoa</taxon>
        <taxon>Chordata</taxon>
        <taxon>Craniata</taxon>
        <taxon>Vertebrata</taxon>
        <taxon>Euteleostomi</taxon>
        <taxon>Actinopterygii</taxon>
        <taxon>Neopterygii</taxon>
        <taxon>Teleostei</taxon>
        <taxon>Ostariophysi</taxon>
        <taxon>Gymnotiformes</taxon>
        <taxon>Gymnotoidei</taxon>
        <taxon>Gymnotidae</taxon>
        <taxon>Electrophorus</taxon>
    </lineage>
</organism>
<dbReference type="GO" id="GO:0050660">
    <property type="term" value="F:flavin adenine dinucleotide binding"/>
    <property type="evidence" value="ECO:0007669"/>
    <property type="project" value="InterPro"/>
</dbReference>
<keyword evidence="6 8" id="KW-0560">Oxidoreductase</keyword>
<dbReference type="Pfam" id="PF00743">
    <property type="entry name" value="FMO-like"/>
    <property type="match status" value="2"/>
</dbReference>
<reference evidence="9" key="3">
    <citation type="submission" date="2020-05" db="EMBL/GenBank/DDBJ databases">
        <title>Electrophorus electricus (electric eel) genome, fEleEle1, primary haplotype.</title>
        <authorList>
            <person name="Myers G."/>
            <person name="Meyer A."/>
            <person name="Fedrigo O."/>
            <person name="Formenti G."/>
            <person name="Rhie A."/>
            <person name="Tracey A."/>
            <person name="Sims Y."/>
            <person name="Jarvis E.D."/>
        </authorList>
    </citation>
    <scope>NUCLEOTIDE SEQUENCE [LARGE SCALE GENOMIC DNA]</scope>
</reference>
<dbReference type="GO" id="GO:0050661">
    <property type="term" value="F:NADP binding"/>
    <property type="evidence" value="ECO:0007669"/>
    <property type="project" value="InterPro"/>
</dbReference>
<keyword evidence="5" id="KW-0521">NADP</keyword>
<dbReference type="PRINTS" id="PR00370">
    <property type="entry name" value="FMOXYGENASE"/>
</dbReference>
<name>A0A4W4FK70_ELEEL</name>
<dbReference type="PANTHER" id="PTHR23023">
    <property type="entry name" value="DIMETHYLANILINE MONOOXYGENASE"/>
    <property type="match status" value="1"/>
</dbReference>
<sequence length="450" mass="51027">MSPLGKLRVAVIGAGAAGLCAARHLLSRQDIFAPPVVYELTKHIGGTWVYEERVGSYDNGLPIHSSMYRDLSTNIPKEVMSFPDFPFAKHLPSFVHHTEVRKYLEQYCDHFRLWDHIQFDTMVDAVSPIKVKNGWKGLAWDVTSSDISDGLDRRKSIKETFDAVMVCNGHFYDPYIPSIPGLDKFKGVLMHSHEYRSAEPFSRKSVVLLGAGLSGLDLAMELSSVNAKVILSHGQNRLTGPLPAGVEQACPVTRVLEDGTLEFQDGRQATADVFLFCTGYNFTFPFLDEQVGVQVKDHLVFPLYKFLMPPAYPSLFVVGICRAICPFPHFHVQSQFIISVLNGTFPLPSCEEMEKDFEMDIAARRARGVATRHILKLDSEQWAYNEHLAKLGGFQPLPPYWSNLYESNKVFRARHMLSYKTYNYTVLNEKEWMVQNLQGQQLQKPQLKQM</sequence>
<dbReference type="STRING" id="8005.ENSEEEP00000024367"/>
<dbReference type="Ensembl" id="ENSEEET00000024645.2">
    <property type="protein sequence ID" value="ENSEEEP00000024367.1"/>
    <property type="gene ID" value="ENSEEEG00000011819.2"/>
</dbReference>
<keyword evidence="4 8" id="KW-0274">FAD</keyword>
<evidence type="ECO:0000256" key="5">
    <source>
        <dbReference type="ARBA" id="ARBA00022857"/>
    </source>
</evidence>
<dbReference type="FunFam" id="3.50.50.60:FF:000138">
    <property type="entry name" value="Flavin-containing monooxygenase"/>
    <property type="match status" value="1"/>
</dbReference>
<reference evidence="9" key="4">
    <citation type="submission" date="2025-08" db="UniProtKB">
        <authorList>
            <consortium name="Ensembl"/>
        </authorList>
    </citation>
    <scope>IDENTIFICATION</scope>
</reference>
<evidence type="ECO:0000313" key="10">
    <source>
        <dbReference type="Proteomes" id="UP000314983"/>
    </source>
</evidence>
<dbReference type="GeneTree" id="ENSGT00940000164245"/>
<dbReference type="Gene3D" id="3.50.50.60">
    <property type="entry name" value="FAD/NAD(P)-binding domain"/>
    <property type="match status" value="2"/>
</dbReference>
<dbReference type="GeneID" id="113580826"/>
<dbReference type="PIRSF" id="PIRSF000332">
    <property type="entry name" value="FMO"/>
    <property type="match status" value="1"/>
</dbReference>
<dbReference type="OMA" id="LYQHVVW"/>
<evidence type="ECO:0000256" key="2">
    <source>
        <dbReference type="ARBA" id="ARBA00009183"/>
    </source>
</evidence>
<dbReference type="SUPFAM" id="SSF51905">
    <property type="entry name" value="FAD/NAD(P)-binding domain"/>
    <property type="match status" value="2"/>
</dbReference>
<proteinExistence type="inferred from homology"/>
<comment type="similarity">
    <text evidence="2 8">Belongs to the FMO family.</text>
</comment>
<keyword evidence="7 8" id="KW-0503">Monooxygenase</keyword>
<comment type="cofactor">
    <cofactor evidence="1 8">
        <name>FAD</name>
        <dbReference type="ChEBI" id="CHEBI:57692"/>
    </cofactor>
</comment>
<evidence type="ECO:0000256" key="8">
    <source>
        <dbReference type="RuleBase" id="RU361177"/>
    </source>
</evidence>
<reference evidence="10" key="2">
    <citation type="journal article" date="2017" name="Sci. Adv.">
        <title>A tail of two voltages: Proteomic comparison of the three electric organs of the electric eel.</title>
        <authorList>
            <person name="Traeger L.L."/>
            <person name="Sabat G."/>
            <person name="Barrett-Wilt G.A."/>
            <person name="Wells G.B."/>
            <person name="Sussman M.R."/>
        </authorList>
    </citation>
    <scope>NUCLEOTIDE SEQUENCE [LARGE SCALE GENOMIC DNA]</scope>
</reference>
<dbReference type="InterPro" id="IPR020946">
    <property type="entry name" value="Flavin_mOase-like"/>
</dbReference>
<dbReference type="InterPro" id="IPR036188">
    <property type="entry name" value="FAD/NAD-bd_sf"/>
</dbReference>
<evidence type="ECO:0000256" key="7">
    <source>
        <dbReference type="ARBA" id="ARBA00023033"/>
    </source>
</evidence>
<reference evidence="10" key="1">
    <citation type="journal article" date="2014" name="Science">
        <title>Nonhuman genetics. Genomic basis for the convergent evolution of electric organs.</title>
        <authorList>
            <person name="Gallant J.R."/>
            <person name="Traeger L.L."/>
            <person name="Volkening J.D."/>
            <person name="Moffett H."/>
            <person name="Chen P.H."/>
            <person name="Novina C.D."/>
            <person name="Phillips G.N.Jr."/>
            <person name="Anand R."/>
            <person name="Wells G.B."/>
            <person name="Pinch M."/>
            <person name="Guth R."/>
            <person name="Unguez G.A."/>
            <person name="Albert J.S."/>
            <person name="Zakon H.H."/>
            <person name="Samanta M.P."/>
            <person name="Sussman M.R."/>
        </authorList>
    </citation>
    <scope>NUCLEOTIDE SEQUENCE [LARGE SCALE GENOMIC DNA]</scope>
</reference>
<evidence type="ECO:0000313" key="9">
    <source>
        <dbReference type="Ensembl" id="ENSEEEP00000024367.1"/>
    </source>
</evidence>
<dbReference type="InterPro" id="IPR050346">
    <property type="entry name" value="FMO-like"/>
</dbReference>
<dbReference type="KEGG" id="eee:113580826"/>
<keyword evidence="10" id="KW-1185">Reference proteome</keyword>
<dbReference type="GO" id="GO:0071466">
    <property type="term" value="P:cellular response to xenobiotic stimulus"/>
    <property type="evidence" value="ECO:0007669"/>
    <property type="project" value="Ensembl"/>
</dbReference>
<dbReference type="RefSeq" id="XP_026871439.1">
    <property type="nucleotide sequence ID" value="XM_027015638.2"/>
</dbReference>
<dbReference type="AlphaFoldDB" id="A0A4W4FK70"/>
<dbReference type="RefSeq" id="XP_026871440.1">
    <property type="nucleotide sequence ID" value="XM_027015639.2"/>
</dbReference>
<evidence type="ECO:0000256" key="6">
    <source>
        <dbReference type="ARBA" id="ARBA00023002"/>
    </source>
</evidence>
<reference evidence="9" key="5">
    <citation type="submission" date="2025-09" db="UniProtKB">
        <authorList>
            <consortium name="Ensembl"/>
        </authorList>
    </citation>
    <scope>IDENTIFICATION</scope>
</reference>
<evidence type="ECO:0000256" key="1">
    <source>
        <dbReference type="ARBA" id="ARBA00001974"/>
    </source>
</evidence>
<dbReference type="GO" id="GO:0004499">
    <property type="term" value="F:N,N-dimethylaniline monooxygenase activity"/>
    <property type="evidence" value="ECO:0007669"/>
    <property type="project" value="InterPro"/>
</dbReference>
<evidence type="ECO:0000256" key="3">
    <source>
        <dbReference type="ARBA" id="ARBA00022630"/>
    </source>
</evidence>
<evidence type="ECO:0000256" key="4">
    <source>
        <dbReference type="ARBA" id="ARBA00022827"/>
    </source>
</evidence>